<evidence type="ECO:0000256" key="1">
    <source>
        <dbReference type="ARBA" id="ARBA00004651"/>
    </source>
</evidence>
<feature type="transmembrane region" description="Helical" evidence="7">
    <location>
        <begin position="374"/>
        <end position="394"/>
    </location>
</feature>
<feature type="transmembrane region" description="Helical" evidence="7">
    <location>
        <begin position="73"/>
        <end position="96"/>
    </location>
</feature>
<sequence length="478" mass="51867">MARGALWMVAMRWGLRLIGLVNILILARLLQPADFGVSVMAWLVVEFLIVLSDANVDIALLRSPKASRAHYDTAWTITVVAGVLTTLALVAIAPIAALYYNDERVTEVIWIVSLRALIMGFENIGVVRFRAELDFAREFRYWMWRRLLMFGVGLALAVALGDYRALALAAPASAIITVGVSFVMSSYRPRFTLVHWRELWSFSQWQILNCSARFVTQRADEVLIGGIGSAADIGTYYVASDIATMPTRDVIQPIGRALTPTYARIGHSATELRAAFVHVLGLTAILCLATGTGMALIAENAVLVLLGSQWRDAASFFRLLALCGMMEGFLLALEPLLLQNKQERLLGLVTLLHALVLVPALVLAGNVWGIEAIAVVRLIVITATVSTLFAVTIHQGKLSGGDVLSCLWRPTTAAAAMAGAIILWHEQAGAALPVLLMLADMAIGAATFFVVLLGLWMAVGRPNGPEQTLLATVARLRR</sequence>
<evidence type="ECO:0000256" key="6">
    <source>
        <dbReference type="ARBA" id="ARBA00023136"/>
    </source>
</evidence>
<dbReference type="PANTHER" id="PTHR30250">
    <property type="entry name" value="PST FAMILY PREDICTED COLANIC ACID TRANSPORTER"/>
    <property type="match status" value="1"/>
</dbReference>
<reference evidence="8 9" key="1">
    <citation type="journal article" date="2012" name="J. Bacteriol.">
        <title>Draft Genome Sequence of the Purple Photosynthetic Bacterium Phaeospirillum molischianum DSM120, a Particularly Versatile Bacterium.</title>
        <authorList>
            <person name="Duquesne K."/>
            <person name="Prima V."/>
            <person name="Ji B."/>
            <person name="Rouy Z."/>
            <person name="Medigue C."/>
            <person name="Talla E."/>
            <person name="Sturgis J.N."/>
        </authorList>
    </citation>
    <scope>NUCLEOTIDE SEQUENCE [LARGE SCALE GENOMIC DNA]</scope>
    <source>
        <strain evidence="9">DSM120</strain>
    </source>
</reference>
<keyword evidence="5 7" id="KW-1133">Transmembrane helix</keyword>
<feature type="transmembrane region" description="Helical" evidence="7">
    <location>
        <begin position="274"/>
        <end position="296"/>
    </location>
</feature>
<evidence type="ECO:0000256" key="7">
    <source>
        <dbReference type="SAM" id="Phobius"/>
    </source>
</evidence>
<dbReference type="PANTHER" id="PTHR30250:SF10">
    <property type="entry name" value="LIPOPOLYSACCHARIDE BIOSYNTHESIS PROTEIN WZXC"/>
    <property type="match status" value="1"/>
</dbReference>
<name>H8FQC6_MAGML</name>
<evidence type="ECO:0000256" key="5">
    <source>
        <dbReference type="ARBA" id="ARBA00022989"/>
    </source>
</evidence>
<dbReference type="GO" id="GO:0005886">
    <property type="term" value="C:plasma membrane"/>
    <property type="evidence" value="ECO:0007669"/>
    <property type="project" value="UniProtKB-SubCell"/>
</dbReference>
<feature type="transmembrane region" description="Helical" evidence="7">
    <location>
        <begin position="42"/>
        <end position="61"/>
    </location>
</feature>
<dbReference type="eggNOG" id="COG2244">
    <property type="taxonomic scope" value="Bacteria"/>
</dbReference>
<evidence type="ECO:0000313" key="8">
    <source>
        <dbReference type="EMBL" id="CCG40564.1"/>
    </source>
</evidence>
<evidence type="ECO:0000313" key="9">
    <source>
        <dbReference type="Proteomes" id="UP000004169"/>
    </source>
</evidence>
<dbReference type="OrthoDB" id="7605542at2"/>
<dbReference type="STRING" id="1150626.PHAMO_210075"/>
<accession>H8FQC6</accession>
<gene>
    <name evidence="8" type="ORF">PHAMO_210075</name>
</gene>
<comment type="caution">
    <text evidence="8">The sequence shown here is derived from an EMBL/GenBank/DDBJ whole genome shotgun (WGS) entry which is preliminary data.</text>
</comment>
<dbReference type="Proteomes" id="UP000004169">
    <property type="component" value="Unassembled WGS sequence"/>
</dbReference>
<dbReference type="InterPro" id="IPR050833">
    <property type="entry name" value="Poly_Biosynth_Transport"/>
</dbReference>
<proteinExistence type="inferred from homology"/>
<organism evidence="8 9">
    <name type="scientific">Magnetospirillum molischianum DSM 120</name>
    <dbReference type="NCBI Taxonomy" id="1150626"/>
    <lineage>
        <taxon>Bacteria</taxon>
        <taxon>Pseudomonadati</taxon>
        <taxon>Pseudomonadota</taxon>
        <taxon>Alphaproteobacteria</taxon>
        <taxon>Rhodospirillales</taxon>
        <taxon>Rhodospirillaceae</taxon>
        <taxon>Magnetospirillum</taxon>
    </lineage>
</organism>
<feature type="transmembrane region" description="Helical" evidence="7">
    <location>
        <begin position="108"/>
        <end position="129"/>
    </location>
</feature>
<feature type="transmembrane region" description="Helical" evidence="7">
    <location>
        <begin position="166"/>
        <end position="187"/>
    </location>
</feature>
<keyword evidence="4 7" id="KW-0812">Transmembrane</keyword>
<dbReference type="EMBL" id="CAHP01000014">
    <property type="protein sequence ID" value="CCG40564.1"/>
    <property type="molecule type" value="Genomic_DNA"/>
</dbReference>
<dbReference type="AlphaFoldDB" id="H8FQC6"/>
<keyword evidence="6 7" id="KW-0472">Membrane</keyword>
<dbReference type="RefSeq" id="WP_002726933.1">
    <property type="nucleotide sequence ID" value="NZ_CAHP01000014.1"/>
</dbReference>
<protein>
    <submittedName>
        <fullName evidence="8">Putative Polysaccharide biosynthesis protein</fullName>
    </submittedName>
</protein>
<keyword evidence="3" id="KW-1003">Cell membrane</keyword>
<comment type="similarity">
    <text evidence="2">Belongs to the polysaccharide synthase family.</text>
</comment>
<feature type="transmembrane region" description="Helical" evidence="7">
    <location>
        <begin position="345"/>
        <end position="368"/>
    </location>
</feature>
<feature type="transmembrane region" description="Helical" evidence="7">
    <location>
        <begin position="316"/>
        <end position="333"/>
    </location>
</feature>
<keyword evidence="9" id="KW-1185">Reference proteome</keyword>
<dbReference type="Pfam" id="PF13440">
    <property type="entry name" value="Polysacc_synt_3"/>
    <property type="match status" value="1"/>
</dbReference>
<feature type="transmembrane region" description="Helical" evidence="7">
    <location>
        <begin position="141"/>
        <end position="160"/>
    </location>
</feature>
<evidence type="ECO:0000256" key="4">
    <source>
        <dbReference type="ARBA" id="ARBA00022692"/>
    </source>
</evidence>
<evidence type="ECO:0000256" key="3">
    <source>
        <dbReference type="ARBA" id="ARBA00022475"/>
    </source>
</evidence>
<feature type="transmembrane region" description="Helical" evidence="7">
    <location>
        <begin position="406"/>
        <end position="424"/>
    </location>
</feature>
<evidence type="ECO:0000256" key="2">
    <source>
        <dbReference type="ARBA" id="ARBA00007430"/>
    </source>
</evidence>
<feature type="transmembrane region" description="Helical" evidence="7">
    <location>
        <begin position="430"/>
        <end position="459"/>
    </location>
</feature>
<comment type="subcellular location">
    <subcellularLocation>
        <location evidence="1">Cell membrane</location>
        <topology evidence="1">Multi-pass membrane protein</topology>
    </subcellularLocation>
</comment>